<dbReference type="GO" id="GO:0005198">
    <property type="term" value="F:structural molecule activity"/>
    <property type="evidence" value="ECO:0007669"/>
    <property type="project" value="InterPro"/>
</dbReference>
<dbReference type="InterPro" id="IPR053927">
    <property type="entry name" value="FlgK_helical"/>
</dbReference>
<keyword evidence="11" id="KW-1185">Reference proteome</keyword>
<dbReference type="Pfam" id="PF06429">
    <property type="entry name" value="Flg_bbr_C"/>
    <property type="match status" value="1"/>
</dbReference>
<evidence type="ECO:0000313" key="11">
    <source>
        <dbReference type="Proteomes" id="UP000664545"/>
    </source>
</evidence>
<evidence type="ECO:0000259" key="9">
    <source>
        <dbReference type="Pfam" id="PF22638"/>
    </source>
</evidence>
<feature type="domain" description="Flagellar basal body rod protein N-terminal" evidence="7">
    <location>
        <begin position="11"/>
        <end position="39"/>
    </location>
</feature>
<gene>
    <name evidence="10" type="ORF">JYB65_10230</name>
</gene>
<evidence type="ECO:0000256" key="2">
    <source>
        <dbReference type="ARBA" id="ARBA00004613"/>
    </source>
</evidence>
<dbReference type="PANTHER" id="PTHR30033:SF1">
    <property type="entry name" value="FLAGELLAR HOOK-ASSOCIATED PROTEIN 1"/>
    <property type="match status" value="1"/>
</dbReference>
<evidence type="ECO:0000256" key="6">
    <source>
        <dbReference type="ARBA" id="ARBA00023143"/>
    </source>
</evidence>
<dbReference type="InterPro" id="IPR002371">
    <property type="entry name" value="FlgK"/>
</dbReference>
<reference evidence="10" key="1">
    <citation type="submission" date="2021-02" db="EMBL/GenBank/DDBJ databases">
        <title>Abyssanaerobacter marinus gen.nov., sp., nov, anaerobic bacterium isolated from the Onnuri vent field of Indian Ocean and suggestion of Mogibacteriaceae fam. nov., and proposal of reclassification of ambiguous this family's genus member.</title>
        <authorList>
            <person name="Kim Y.J."/>
            <person name="Yang J.-A."/>
        </authorList>
    </citation>
    <scope>NUCLEOTIDE SEQUENCE</scope>
    <source>
        <strain evidence="10">DSM 2634</strain>
    </source>
</reference>
<dbReference type="GO" id="GO:0005576">
    <property type="term" value="C:extracellular region"/>
    <property type="evidence" value="ECO:0007669"/>
    <property type="project" value="UniProtKB-SubCell"/>
</dbReference>
<feature type="domain" description="Flagellar basal-body/hook protein C-terminal" evidence="8">
    <location>
        <begin position="807"/>
        <end position="844"/>
    </location>
</feature>
<comment type="similarity">
    <text evidence="3">Belongs to the flagella basal body rod proteins family.</text>
</comment>
<evidence type="ECO:0000313" key="10">
    <source>
        <dbReference type="EMBL" id="MBN7773739.1"/>
    </source>
</evidence>
<comment type="subcellular location">
    <subcellularLocation>
        <location evidence="1">Bacterial flagellum</location>
    </subcellularLocation>
    <subcellularLocation>
        <location evidence="2">Secreted</location>
    </subcellularLocation>
</comment>
<comment type="caution">
    <text evidence="10">The sequence shown here is derived from an EMBL/GenBank/DDBJ whole genome shotgun (WGS) entry which is preliminary data.</text>
</comment>
<dbReference type="InterPro" id="IPR010930">
    <property type="entry name" value="Flg_bb/hook_C_dom"/>
</dbReference>
<dbReference type="EMBL" id="JAFJZZ010000004">
    <property type="protein sequence ID" value="MBN7773739.1"/>
    <property type="molecule type" value="Genomic_DNA"/>
</dbReference>
<name>A0A939D954_CLOAM</name>
<dbReference type="Proteomes" id="UP000664545">
    <property type="component" value="Unassembled WGS sequence"/>
</dbReference>
<dbReference type="PANTHER" id="PTHR30033">
    <property type="entry name" value="FLAGELLAR HOOK-ASSOCIATED PROTEIN 1"/>
    <property type="match status" value="1"/>
</dbReference>
<feature type="domain" description="Flagellar hook-associated protein FlgK helical" evidence="9">
    <location>
        <begin position="105"/>
        <end position="283"/>
    </location>
</feature>
<dbReference type="RefSeq" id="WP_206582576.1">
    <property type="nucleotide sequence ID" value="NZ_JAFJZZ010000004.1"/>
</dbReference>
<organism evidence="10 11">
    <name type="scientific">Clostridium aminobutyricum</name>
    <dbReference type="NCBI Taxonomy" id="33953"/>
    <lineage>
        <taxon>Bacteria</taxon>
        <taxon>Bacillati</taxon>
        <taxon>Bacillota</taxon>
        <taxon>Clostridia</taxon>
        <taxon>Eubacteriales</taxon>
        <taxon>Clostridiaceae</taxon>
        <taxon>Clostridium</taxon>
    </lineage>
</organism>
<dbReference type="Pfam" id="PF22638">
    <property type="entry name" value="FlgK_D1"/>
    <property type="match status" value="1"/>
</dbReference>
<dbReference type="InterPro" id="IPR001444">
    <property type="entry name" value="Flag_bb_rod_N"/>
</dbReference>
<evidence type="ECO:0000259" key="8">
    <source>
        <dbReference type="Pfam" id="PF06429"/>
    </source>
</evidence>
<evidence type="ECO:0000256" key="4">
    <source>
        <dbReference type="ARBA" id="ARBA00016244"/>
    </source>
</evidence>
<dbReference type="Pfam" id="PF00460">
    <property type="entry name" value="Flg_bb_rod"/>
    <property type="match status" value="1"/>
</dbReference>
<protein>
    <recommendedName>
        <fullName evidence="4">Flagellar hook-associated protein 1</fullName>
    </recommendedName>
</protein>
<keyword evidence="6" id="KW-0975">Bacterial flagellum</keyword>
<sequence length="850" mass="90945">MLRSTFYSFTTALRGLNTAQKQLDVTGQNISNISTTGYTRQRADTYASSAAGYGDKYASIINSSLVGQGSVVGGISQIRDPFLDVRFRRESSAVGEQDAKAACMEDMELIFDEIESSGLMTSFSNLISKLQSFSGNANSSEFDSIVRDAASTLVNQLRQYASQLSTVREEQEYQLKEVTVNKVNDLLTNIANINESIRSQEVAGGSALELKDERNLLLDELSSYVKLDVTYKKSDLPNGSSVNDIYVSMIGADGSKTQLVYNNAAAKFSAALPGEKDASGNTLQEAVVTIDNSDIQAKTILDKVNQAISSISTINNQLATIFTAHGTDTDSYAADLTTAKSALVTNQALYDAETDPAIKKTLGQTIAGLKTKISDLEKADKLLTNRIASEAVLTDAFGSNVHIENSTDTNFDGNIDIKDYSITLLNTDSTTQSLVSQSAGTKLTKADLINAGTTFTSTTANKVQSQGALKGTLDMLNSKGTFDYNNNEVRGIGYYEEMLNSLANQFASKLNLLNSMYTTTDGGYANITDSRPLFETSDGSDTITASNIKIANDWLTGKYGITATKQTTTDGSTGANDNILLMISAFSSKYNYKTSTIVAQDANGNYLNQSGDIFANGRDSDGNYTLNGTKVADKNLIDYDTSTGLLKANVLTITDNGDGTYSTGGAVFANGRDSAGNYTLKLVDSEGNLLDADGNITGSIDPSTDITKNGDGTYTYGGQTLTKDSQGNYVVKVANEKAIAYEADGKTLDATSSLKARTNGFLYNGTFQEFLTNISNVLSLDVSSTSNLLANHTTVLSDIQNSRDALSSVSIDEEGINMMQYQKAYNAAARLMTTLDEAVGKIIEMGVVGR</sequence>
<evidence type="ECO:0000259" key="7">
    <source>
        <dbReference type="Pfam" id="PF00460"/>
    </source>
</evidence>
<proteinExistence type="inferred from homology"/>
<evidence type="ECO:0000256" key="3">
    <source>
        <dbReference type="ARBA" id="ARBA00009677"/>
    </source>
</evidence>
<dbReference type="GO" id="GO:0009424">
    <property type="term" value="C:bacterial-type flagellum hook"/>
    <property type="evidence" value="ECO:0007669"/>
    <property type="project" value="InterPro"/>
</dbReference>
<evidence type="ECO:0000256" key="5">
    <source>
        <dbReference type="ARBA" id="ARBA00022525"/>
    </source>
</evidence>
<accession>A0A939D954</accession>
<dbReference type="GO" id="GO:0044780">
    <property type="term" value="P:bacterial-type flagellum assembly"/>
    <property type="evidence" value="ECO:0007669"/>
    <property type="project" value="InterPro"/>
</dbReference>
<evidence type="ECO:0000256" key="1">
    <source>
        <dbReference type="ARBA" id="ARBA00004365"/>
    </source>
</evidence>
<dbReference type="AlphaFoldDB" id="A0A939D954"/>
<keyword evidence="5" id="KW-0964">Secreted</keyword>